<organism evidence="2 4">
    <name type="scientific">Elaeis guineensis var. tenera</name>
    <name type="common">Oil palm</name>
    <dbReference type="NCBI Taxonomy" id="51953"/>
    <lineage>
        <taxon>Eukaryota</taxon>
        <taxon>Viridiplantae</taxon>
        <taxon>Streptophyta</taxon>
        <taxon>Embryophyta</taxon>
        <taxon>Tracheophyta</taxon>
        <taxon>Spermatophyta</taxon>
        <taxon>Magnoliopsida</taxon>
        <taxon>Liliopsida</taxon>
        <taxon>Arecaceae</taxon>
        <taxon>Arecoideae</taxon>
        <taxon>Cocoseae</taxon>
        <taxon>Elaeidinae</taxon>
        <taxon>Elaeis</taxon>
    </lineage>
</organism>
<evidence type="ECO:0000313" key="3">
    <source>
        <dbReference type="RefSeq" id="XP_029116181.1"/>
    </source>
</evidence>
<name>A0A8N4ERB1_ELAGV</name>
<gene>
    <name evidence="3 4" type="primary">LOC114912653</name>
</gene>
<accession>A0A8N4ERB1</accession>
<evidence type="ECO:0000313" key="4">
    <source>
        <dbReference type="RefSeq" id="XP_029116182.1"/>
    </source>
</evidence>
<dbReference type="AlphaFoldDB" id="A0A8N4ERB1"/>
<evidence type="ECO:0000256" key="1">
    <source>
        <dbReference type="SAM" id="MobiDB-lite"/>
    </source>
</evidence>
<reference evidence="3 4" key="1">
    <citation type="submission" date="2025-04" db="UniProtKB">
        <authorList>
            <consortium name="RefSeq"/>
        </authorList>
    </citation>
    <scope>IDENTIFICATION</scope>
</reference>
<dbReference type="Proteomes" id="UP000504607">
    <property type="component" value="Chromosome 16"/>
</dbReference>
<feature type="compositionally biased region" description="Low complexity" evidence="1">
    <location>
        <begin position="11"/>
        <end position="20"/>
    </location>
</feature>
<keyword evidence="2" id="KW-1185">Reference proteome</keyword>
<evidence type="ECO:0000313" key="2">
    <source>
        <dbReference type="Proteomes" id="UP000504607"/>
    </source>
</evidence>
<dbReference type="RefSeq" id="XP_029116182.1">
    <property type="nucleotide sequence ID" value="XM_029260349.1"/>
</dbReference>
<proteinExistence type="predicted"/>
<sequence>MAPRCRAPLPSSSSSSSSSSVVTEERDEEEVWKPSMAKKSLEKKKKTRAKKGAPVTVAALHAAVEAAAATRIPWTKVEAVQMLKAAEVLVSEKESEMTKVMRSFDQDITTLREILALLRDGMRQSFNW</sequence>
<feature type="compositionally biased region" description="Basic residues" evidence="1">
    <location>
        <begin position="41"/>
        <end position="51"/>
    </location>
</feature>
<protein>
    <submittedName>
        <fullName evidence="3 4">Uncharacterized protein LOC114912653</fullName>
    </submittedName>
</protein>
<dbReference type="RefSeq" id="XP_029116181.1">
    <property type="nucleotide sequence ID" value="XM_029260348.1"/>
</dbReference>
<dbReference type="OrthoDB" id="10437641at2759"/>
<feature type="region of interest" description="Disordered" evidence="1">
    <location>
        <begin position="1"/>
        <end position="52"/>
    </location>
</feature>